<keyword evidence="7" id="KW-0812">Transmembrane</keyword>
<protein>
    <recommendedName>
        <fullName evidence="2">histidine kinase</fullName>
        <ecNumber evidence="2">2.7.13.3</ecNumber>
    </recommendedName>
</protein>
<evidence type="ECO:0000313" key="13">
    <source>
        <dbReference type="Proteomes" id="UP000251402"/>
    </source>
</evidence>
<dbReference type="Proteomes" id="UP000251402">
    <property type="component" value="Chromosome"/>
</dbReference>
<keyword evidence="4" id="KW-0808">Transferase</keyword>
<dbReference type="InterPro" id="IPR005467">
    <property type="entry name" value="His_kinase_dom"/>
</dbReference>
<feature type="domain" description="HTH araC/xylS-type" evidence="9">
    <location>
        <begin position="854"/>
        <end position="952"/>
    </location>
</feature>
<proteinExistence type="predicted"/>
<evidence type="ECO:0000259" key="9">
    <source>
        <dbReference type="PROSITE" id="PS01124"/>
    </source>
</evidence>
<feature type="transmembrane region" description="Helical" evidence="7">
    <location>
        <begin position="393"/>
        <end position="412"/>
    </location>
</feature>
<dbReference type="PROSITE" id="PS50109">
    <property type="entry name" value="HIS_KIN"/>
    <property type="match status" value="1"/>
</dbReference>
<gene>
    <name evidence="12" type="ORF">DEO27_026590</name>
</gene>
<organism evidence="12 13">
    <name type="scientific">Mucilaginibacter rubeus</name>
    <dbReference type="NCBI Taxonomy" id="2027860"/>
    <lineage>
        <taxon>Bacteria</taxon>
        <taxon>Pseudomonadati</taxon>
        <taxon>Bacteroidota</taxon>
        <taxon>Sphingobacteriia</taxon>
        <taxon>Sphingobacteriales</taxon>
        <taxon>Sphingobacteriaceae</taxon>
        <taxon>Mucilaginibacter</taxon>
    </lineage>
</organism>
<dbReference type="InterPro" id="IPR036890">
    <property type="entry name" value="HATPase_C_sf"/>
</dbReference>
<dbReference type="Gene3D" id="1.25.40.10">
    <property type="entry name" value="Tetratricopeptide repeat domain"/>
    <property type="match status" value="2"/>
</dbReference>
<dbReference type="Pfam" id="PF00072">
    <property type="entry name" value="Response_reg"/>
    <property type="match status" value="1"/>
</dbReference>
<dbReference type="PROSITE" id="PS01124">
    <property type="entry name" value="HTH_ARAC_FAMILY_2"/>
    <property type="match status" value="1"/>
</dbReference>
<dbReference type="GO" id="GO:0003700">
    <property type="term" value="F:DNA-binding transcription factor activity"/>
    <property type="evidence" value="ECO:0007669"/>
    <property type="project" value="InterPro"/>
</dbReference>
<dbReference type="PANTHER" id="PTHR43547:SF2">
    <property type="entry name" value="HYBRID SIGNAL TRANSDUCTION HISTIDINE KINASE C"/>
    <property type="match status" value="1"/>
</dbReference>
<dbReference type="InterPro" id="IPR018060">
    <property type="entry name" value="HTH_AraC"/>
</dbReference>
<name>A0A5C1I649_9SPHI</name>
<feature type="modified residue" description="4-aspartylphosphate" evidence="6">
    <location>
        <position position="740"/>
    </location>
</feature>
<dbReference type="InterPro" id="IPR036097">
    <property type="entry name" value="HisK_dim/P_sf"/>
</dbReference>
<dbReference type="CDD" id="cd00075">
    <property type="entry name" value="HATPase"/>
    <property type="match status" value="1"/>
</dbReference>
<dbReference type="SMART" id="SM00448">
    <property type="entry name" value="REC"/>
    <property type="match status" value="1"/>
</dbReference>
<evidence type="ECO:0000256" key="7">
    <source>
        <dbReference type="SAM" id="Phobius"/>
    </source>
</evidence>
<dbReference type="EMBL" id="CP043450">
    <property type="protein sequence ID" value="QEM13425.1"/>
    <property type="molecule type" value="Genomic_DNA"/>
</dbReference>
<dbReference type="Gene3D" id="3.40.50.2300">
    <property type="match status" value="1"/>
</dbReference>
<dbReference type="KEGG" id="mrub:DEO27_026590"/>
<dbReference type="PRINTS" id="PR00344">
    <property type="entry name" value="BCTRLSENSOR"/>
</dbReference>
<dbReference type="InterPro" id="IPR011990">
    <property type="entry name" value="TPR-like_helical_dom_sf"/>
</dbReference>
<dbReference type="SUPFAM" id="SSF48452">
    <property type="entry name" value="TPR-like"/>
    <property type="match status" value="1"/>
</dbReference>
<dbReference type="PANTHER" id="PTHR43547">
    <property type="entry name" value="TWO-COMPONENT HISTIDINE KINASE"/>
    <property type="match status" value="1"/>
</dbReference>
<evidence type="ECO:0000256" key="1">
    <source>
        <dbReference type="ARBA" id="ARBA00000085"/>
    </source>
</evidence>
<dbReference type="CDD" id="cd17574">
    <property type="entry name" value="REC_OmpR"/>
    <property type="match status" value="1"/>
</dbReference>
<dbReference type="InterPro" id="IPR011006">
    <property type="entry name" value="CheY-like_superfamily"/>
</dbReference>
<dbReference type="SUPFAM" id="SSF55874">
    <property type="entry name" value="ATPase domain of HSP90 chaperone/DNA topoisomerase II/histidine kinase"/>
    <property type="match status" value="1"/>
</dbReference>
<comment type="catalytic activity">
    <reaction evidence="1">
        <text>ATP + protein L-histidine = ADP + protein N-phospho-L-histidine.</text>
        <dbReference type="EC" id="2.7.13.3"/>
    </reaction>
</comment>
<dbReference type="Gene3D" id="1.10.287.130">
    <property type="match status" value="1"/>
</dbReference>
<evidence type="ECO:0000259" key="11">
    <source>
        <dbReference type="PROSITE" id="PS50110"/>
    </source>
</evidence>
<evidence type="ECO:0000256" key="6">
    <source>
        <dbReference type="PROSITE-ProRule" id="PRU00169"/>
    </source>
</evidence>
<evidence type="ECO:0000256" key="3">
    <source>
        <dbReference type="ARBA" id="ARBA00022553"/>
    </source>
</evidence>
<evidence type="ECO:0000256" key="5">
    <source>
        <dbReference type="ARBA" id="ARBA00022777"/>
    </source>
</evidence>
<dbReference type="Gene3D" id="3.30.565.10">
    <property type="entry name" value="Histidine kinase-like ATPase, C-terminal domain"/>
    <property type="match status" value="1"/>
</dbReference>
<dbReference type="InterPro" id="IPR001789">
    <property type="entry name" value="Sig_transdc_resp-reg_receiver"/>
</dbReference>
<evidence type="ECO:0000256" key="4">
    <source>
        <dbReference type="ARBA" id="ARBA00022679"/>
    </source>
</evidence>
<sequence>MTPITISTTCYFKRLLLPCLIIFCCFTAGRAQNKPKPDKEPILKTLRGMKSQDSAAILAKRLIDSARKNSNQPFEARVLLAQAYQAYGIGNEHDALTFGREATKLATPTDSLTYEKAPIMVAYMLSREAKTVEALNVAFKILKECDGRGWKGLSIDCRACIADIYRSIDNPKQALPYAEQAAKDAQSLKDTAAYIFALSNISNILSERSMSSPANLAKAIQLMELVLDNRYAHFLSDFSIARYQGNLGRLYLMTNQDKKAEEILMQSLELSRKGDFKTLEKHNLNELMTMYVDHKDFKKAVQYGEMAIAIQPEAQSNLTIQKNIYNHLTDAYKGLDDYKNAFKYNNLYRKLNDSINALDKVRDAAELDKKYRADKRLLIAANQTKLVEIQRDFLIAIALIIAVASVIGYRWFILKKKREAALLAEEHSQLEKLDAMKTRFFANISHELRTPLTLIMGPANQLMGFNNYADEQRGMLQTISNNSKKLLNIVNELLDLGKLEAGKLTVNPKPVALASLIKALYQGFASAAEYKGINYRLVDSIDPALFVSLDQEKFEKIVNNLIGNAIKFTPHGGDITITSTVKQDKIEFSVANTGTGIQPEDLPHIFDRYYQGKRDNAPLEGGTGIGLAIAREFTELMGGHISVENNRGEGVMFKIGLPLHITGEMAAGIVPGESGLKANEYSSVSATEQLIMLVEDHHEMATYIADILRPIYKLVTVSNGSEALKKLQELPATPSLIISDVMMPEMDGFTLLETLKQSAEYCRIPVIMLTALADTRHKLKALHTGVDDYLTKPFLSSELLARTANLITNAAARAAATVAEYDELATVSNESPIEQSSTENADQVLSPADLLWLEELETMVRKHTGKTDLTLAGLSYELAISERQLFRRIKSITGLTPNKYIRAIRLQIAREAIESGKYRTVAEVSYAAGFDTPAYFGKLFKEYYGRDVNELL</sequence>
<keyword evidence="13" id="KW-1185">Reference proteome</keyword>
<keyword evidence="8" id="KW-0732">Signal</keyword>
<dbReference type="FunFam" id="1.10.287.130:FF:000045">
    <property type="entry name" value="Two-component system sensor histidine kinase/response regulator"/>
    <property type="match status" value="1"/>
</dbReference>
<dbReference type="OrthoDB" id="9797097at2"/>
<feature type="domain" description="Histidine kinase" evidence="10">
    <location>
        <begin position="443"/>
        <end position="661"/>
    </location>
</feature>
<keyword evidence="3 6" id="KW-0597">Phosphoprotein</keyword>
<dbReference type="Pfam" id="PF12833">
    <property type="entry name" value="HTH_18"/>
    <property type="match status" value="1"/>
</dbReference>
<dbReference type="SMART" id="SM00342">
    <property type="entry name" value="HTH_ARAC"/>
    <property type="match status" value="1"/>
</dbReference>
<evidence type="ECO:0000256" key="2">
    <source>
        <dbReference type="ARBA" id="ARBA00012438"/>
    </source>
</evidence>
<keyword evidence="7" id="KW-1133">Transmembrane helix</keyword>
<dbReference type="GO" id="GO:0043565">
    <property type="term" value="F:sequence-specific DNA binding"/>
    <property type="evidence" value="ECO:0007669"/>
    <property type="project" value="InterPro"/>
</dbReference>
<evidence type="ECO:0000259" key="10">
    <source>
        <dbReference type="PROSITE" id="PS50109"/>
    </source>
</evidence>
<dbReference type="Gene3D" id="1.10.10.60">
    <property type="entry name" value="Homeodomain-like"/>
    <property type="match status" value="1"/>
</dbReference>
<reference evidence="12" key="1">
    <citation type="submission" date="2019-08" db="EMBL/GenBank/DDBJ databases">
        <title>Comparative genome analysis confer to the adaptation heavy metal polluted environment.</title>
        <authorList>
            <person name="Li Y."/>
        </authorList>
    </citation>
    <scope>NUCLEOTIDE SEQUENCE [LARGE SCALE GENOMIC DNA]</scope>
    <source>
        <strain evidence="12">P1</strain>
    </source>
</reference>
<feature type="domain" description="Response regulatory" evidence="11">
    <location>
        <begin position="690"/>
        <end position="807"/>
    </location>
</feature>
<keyword evidence="7" id="KW-0472">Membrane</keyword>
<dbReference type="InterPro" id="IPR004358">
    <property type="entry name" value="Sig_transdc_His_kin-like_C"/>
</dbReference>
<feature type="signal peptide" evidence="8">
    <location>
        <begin position="1"/>
        <end position="30"/>
    </location>
</feature>
<feature type="chain" id="PRO_5023118813" description="histidine kinase" evidence="8">
    <location>
        <begin position="31"/>
        <end position="952"/>
    </location>
</feature>
<dbReference type="InterPro" id="IPR003594">
    <property type="entry name" value="HATPase_dom"/>
</dbReference>
<accession>A0A5C1I649</accession>
<dbReference type="FunFam" id="3.30.565.10:FF:000006">
    <property type="entry name" value="Sensor histidine kinase WalK"/>
    <property type="match status" value="1"/>
</dbReference>
<evidence type="ECO:0000256" key="8">
    <source>
        <dbReference type="SAM" id="SignalP"/>
    </source>
</evidence>
<dbReference type="GO" id="GO:0000155">
    <property type="term" value="F:phosphorelay sensor kinase activity"/>
    <property type="evidence" value="ECO:0007669"/>
    <property type="project" value="InterPro"/>
</dbReference>
<dbReference type="SUPFAM" id="SSF47384">
    <property type="entry name" value="Homodimeric domain of signal transducing histidine kinase"/>
    <property type="match status" value="1"/>
</dbReference>
<dbReference type="EC" id="2.7.13.3" evidence="2"/>
<dbReference type="AlphaFoldDB" id="A0A5C1I649"/>
<dbReference type="Pfam" id="PF00512">
    <property type="entry name" value="HisKA"/>
    <property type="match status" value="1"/>
</dbReference>
<keyword evidence="5" id="KW-0418">Kinase</keyword>
<dbReference type="CDD" id="cd00082">
    <property type="entry name" value="HisKA"/>
    <property type="match status" value="1"/>
</dbReference>
<dbReference type="SUPFAM" id="SSF52172">
    <property type="entry name" value="CheY-like"/>
    <property type="match status" value="1"/>
</dbReference>
<dbReference type="InterPro" id="IPR003661">
    <property type="entry name" value="HisK_dim/P_dom"/>
</dbReference>
<dbReference type="SMART" id="SM00388">
    <property type="entry name" value="HisKA"/>
    <property type="match status" value="1"/>
</dbReference>
<dbReference type="SMART" id="SM00387">
    <property type="entry name" value="HATPase_c"/>
    <property type="match status" value="1"/>
</dbReference>
<dbReference type="Pfam" id="PF02518">
    <property type="entry name" value="HATPase_c"/>
    <property type="match status" value="1"/>
</dbReference>
<dbReference type="PROSITE" id="PS50110">
    <property type="entry name" value="RESPONSE_REGULATORY"/>
    <property type="match status" value="1"/>
</dbReference>
<evidence type="ECO:0000313" key="12">
    <source>
        <dbReference type="EMBL" id="QEM13425.1"/>
    </source>
</evidence>